<feature type="non-terminal residue" evidence="1">
    <location>
        <position position="338"/>
    </location>
</feature>
<organism evidence="1 2">
    <name type="scientific">Polarella glacialis</name>
    <name type="common">Dinoflagellate</name>
    <dbReference type="NCBI Taxonomy" id="89957"/>
    <lineage>
        <taxon>Eukaryota</taxon>
        <taxon>Sar</taxon>
        <taxon>Alveolata</taxon>
        <taxon>Dinophyceae</taxon>
        <taxon>Suessiales</taxon>
        <taxon>Suessiaceae</taxon>
        <taxon>Polarella</taxon>
    </lineage>
</organism>
<dbReference type="EMBL" id="CAJNNW010024896">
    <property type="protein sequence ID" value="CAE8674745.1"/>
    <property type="molecule type" value="Genomic_DNA"/>
</dbReference>
<dbReference type="Gene3D" id="2.60.120.380">
    <property type="match status" value="1"/>
</dbReference>
<protein>
    <submittedName>
        <fullName evidence="1">Uncharacterized protein</fullName>
    </submittedName>
</protein>
<proteinExistence type="predicted"/>
<sequence>PNTLGVALLMEGQVQRGSVQKGRNHIYLFMPAFPKKEGDKPSMRISVTPEGGGALKLFAVAEVTGKGHDTRHALHTFIRSPEASAHWSVVDGSNELVMRPGDAHYIAPSVHSMYVLLVGTDSNTMVPYEIEAASGDSIEELPVNGVPLSGSVDEDEYIRYRVAVEEVARHVSISLTAQTGDCDLFVGTTADVTSENSQLRSQAAGSDAVFIPAFSELNRRHCSEEVIKQKGECVYFVAVKGVSKRSDFQIAASMPDGVPVALAAAEKRKLELPPGSWQYYYVKVVPPMQPMTLEVSIESGVLISLLAKVVPSAKARHPPPELVDISDKADIKGSRFAG</sequence>
<accession>A0A813JEQ4</accession>
<dbReference type="Proteomes" id="UP000626109">
    <property type="component" value="Unassembled WGS sequence"/>
</dbReference>
<name>A0A813JEQ4_POLGL</name>
<reference evidence="1" key="1">
    <citation type="submission" date="2021-02" db="EMBL/GenBank/DDBJ databases">
        <authorList>
            <person name="Dougan E. K."/>
            <person name="Rhodes N."/>
            <person name="Thang M."/>
            <person name="Chan C."/>
        </authorList>
    </citation>
    <scope>NUCLEOTIDE SEQUENCE</scope>
</reference>
<feature type="non-terminal residue" evidence="1">
    <location>
        <position position="1"/>
    </location>
</feature>
<dbReference type="AlphaFoldDB" id="A0A813JEQ4"/>
<evidence type="ECO:0000313" key="1">
    <source>
        <dbReference type="EMBL" id="CAE8674745.1"/>
    </source>
</evidence>
<comment type="caution">
    <text evidence="1">The sequence shown here is derived from an EMBL/GenBank/DDBJ whole genome shotgun (WGS) entry which is preliminary data.</text>
</comment>
<evidence type="ECO:0000313" key="2">
    <source>
        <dbReference type="Proteomes" id="UP000626109"/>
    </source>
</evidence>
<gene>
    <name evidence="1" type="ORF">PGLA2088_LOCUS19087</name>
</gene>